<evidence type="ECO:0000259" key="1">
    <source>
        <dbReference type="Pfam" id="PF13358"/>
    </source>
</evidence>
<reference evidence="2" key="1">
    <citation type="submission" date="2019-07" db="EMBL/GenBank/DDBJ databases">
        <title>Hyphodiscus hymeniophilus genome sequencing and assembly.</title>
        <authorList>
            <person name="Kramer G."/>
            <person name="Nodwell J."/>
        </authorList>
    </citation>
    <scope>NUCLEOTIDE SEQUENCE</scope>
    <source>
        <strain evidence="2">ATCC 34498</strain>
    </source>
</reference>
<dbReference type="Gene3D" id="3.30.420.10">
    <property type="entry name" value="Ribonuclease H-like superfamily/Ribonuclease H"/>
    <property type="match status" value="1"/>
</dbReference>
<keyword evidence="3" id="KW-1185">Reference proteome</keyword>
<dbReference type="InterPro" id="IPR036397">
    <property type="entry name" value="RNaseH_sf"/>
</dbReference>
<dbReference type="OrthoDB" id="3556043at2759"/>
<proteinExistence type="predicted"/>
<dbReference type="InterPro" id="IPR012337">
    <property type="entry name" value="RNaseH-like_sf"/>
</dbReference>
<dbReference type="Pfam" id="PF13358">
    <property type="entry name" value="DDE_3"/>
    <property type="match status" value="1"/>
</dbReference>
<evidence type="ECO:0000313" key="3">
    <source>
        <dbReference type="Proteomes" id="UP000785200"/>
    </source>
</evidence>
<evidence type="ECO:0000313" key="2">
    <source>
        <dbReference type="EMBL" id="KAG0645718.1"/>
    </source>
</evidence>
<accession>A0A9P6SLU6</accession>
<name>A0A9P6SLU6_9HELO</name>
<comment type="caution">
    <text evidence="2">The sequence shown here is derived from an EMBL/GenBank/DDBJ whole genome shotgun (WGS) entry which is preliminary data.</text>
</comment>
<feature type="domain" description="Tc1-like transposase DDE" evidence="1">
    <location>
        <begin position="8"/>
        <end position="85"/>
    </location>
</feature>
<dbReference type="SUPFAM" id="SSF53098">
    <property type="entry name" value="Ribonuclease H-like"/>
    <property type="match status" value="1"/>
</dbReference>
<dbReference type="AlphaFoldDB" id="A0A9P6SLU6"/>
<dbReference type="Proteomes" id="UP000785200">
    <property type="component" value="Unassembled WGS sequence"/>
</dbReference>
<dbReference type="EMBL" id="VNKQ01000017">
    <property type="protein sequence ID" value="KAG0645718.1"/>
    <property type="molecule type" value="Genomic_DNA"/>
</dbReference>
<sequence length="136" mass="16122">MDRDFEAKKNGYSASSYIEVLDAILPGYYQEDLYFIQDNALIYTANRVKKWFEDNRIDTSNWPPYSPDLNPIEYAWKKLKEVWDAKGDSEAELRKMEEALKKAWHLIPTSFFESLIESMERRVQAVIKADGWHTKY</sequence>
<dbReference type="GO" id="GO:0003676">
    <property type="term" value="F:nucleic acid binding"/>
    <property type="evidence" value="ECO:0007669"/>
    <property type="project" value="InterPro"/>
</dbReference>
<dbReference type="InterPro" id="IPR038717">
    <property type="entry name" value="Tc1-like_DDE_dom"/>
</dbReference>
<organism evidence="2 3">
    <name type="scientific">Hyphodiscus hymeniophilus</name>
    <dbReference type="NCBI Taxonomy" id="353542"/>
    <lineage>
        <taxon>Eukaryota</taxon>
        <taxon>Fungi</taxon>
        <taxon>Dikarya</taxon>
        <taxon>Ascomycota</taxon>
        <taxon>Pezizomycotina</taxon>
        <taxon>Leotiomycetes</taxon>
        <taxon>Helotiales</taxon>
        <taxon>Hyphodiscaceae</taxon>
        <taxon>Hyphodiscus</taxon>
    </lineage>
</organism>
<gene>
    <name evidence="2" type="ORF">D0Z07_7817</name>
</gene>
<protein>
    <submittedName>
        <fullName evidence="2">Transposable element Barney transposase</fullName>
    </submittedName>
</protein>